<evidence type="ECO:0000256" key="1">
    <source>
        <dbReference type="ARBA" id="ARBA00009437"/>
    </source>
</evidence>
<reference evidence="6 7" key="1">
    <citation type="journal article" date="2023" name="Microbiol. Spectr.">
        <title>Symbiosis of Carpenter Bees with Uncharacterized Lactic Acid Bacteria Showing NAD Auxotrophy.</title>
        <authorList>
            <person name="Kawasaki S."/>
            <person name="Ozawa K."/>
            <person name="Mori T."/>
            <person name="Yamamoto A."/>
            <person name="Ito M."/>
            <person name="Ohkuma M."/>
            <person name="Sakamoto M."/>
            <person name="Matsutani M."/>
        </authorList>
    </citation>
    <scope>NUCLEOTIDE SEQUENCE [LARGE SCALE GENOMIC DNA]</scope>
    <source>
        <strain evidence="6 7">Kim32-2</strain>
    </source>
</reference>
<dbReference type="InterPro" id="IPR000847">
    <property type="entry name" value="LysR_HTH_N"/>
</dbReference>
<keyword evidence="7" id="KW-1185">Reference proteome</keyword>
<dbReference type="InterPro" id="IPR036390">
    <property type="entry name" value="WH_DNA-bd_sf"/>
</dbReference>
<sequence>MDNRLLTFLETLENSNSVSEAAKKLYLTQPYLSRTIKKYEKEYNVLLVKRDTYPIQLTPAGQLLIRYLRKDLQLKNQLQEEMKQYKKNNFLTLRMGVTPPLGQNFNLVVLPQLLAKYPHLKTKTRELSTADAVKAFKDEQLDLFVGNTIRLPNIVNENLHADAQVLVLSRKSALYQSGKRKIEFNAKDLQALNHESFIVVDGQRGYQDLINDFFSNMGINFYPQIHVRDSYTALKLADLGLGDMTTSIEAVNREIYHHINYIVLPPDKIKVDFSISTIKSGGRLATEIAYAKKILKSVFTTEILAH</sequence>
<dbReference type="Gene3D" id="3.40.190.290">
    <property type="match status" value="1"/>
</dbReference>
<evidence type="ECO:0000256" key="2">
    <source>
        <dbReference type="ARBA" id="ARBA00023015"/>
    </source>
</evidence>
<dbReference type="Gene3D" id="1.10.10.10">
    <property type="entry name" value="Winged helix-like DNA-binding domain superfamily/Winged helix DNA-binding domain"/>
    <property type="match status" value="1"/>
</dbReference>
<evidence type="ECO:0000313" key="7">
    <source>
        <dbReference type="Proteomes" id="UP001321741"/>
    </source>
</evidence>
<keyword evidence="2" id="KW-0805">Transcription regulation</keyword>
<evidence type="ECO:0000259" key="5">
    <source>
        <dbReference type="PROSITE" id="PS50931"/>
    </source>
</evidence>
<dbReference type="SUPFAM" id="SSF46785">
    <property type="entry name" value="Winged helix' DNA-binding domain"/>
    <property type="match status" value="1"/>
</dbReference>
<protein>
    <submittedName>
        <fullName evidence="6">LysR family transcriptional regulator</fullName>
    </submittedName>
</protein>
<dbReference type="InterPro" id="IPR036388">
    <property type="entry name" value="WH-like_DNA-bd_sf"/>
</dbReference>
<keyword evidence="3" id="KW-0238">DNA-binding</keyword>
<evidence type="ECO:0000313" key="6">
    <source>
        <dbReference type="EMBL" id="BDR60770.1"/>
    </source>
</evidence>
<keyword evidence="4" id="KW-0804">Transcription</keyword>
<dbReference type="Proteomes" id="UP001321741">
    <property type="component" value="Chromosome"/>
</dbReference>
<evidence type="ECO:0000256" key="4">
    <source>
        <dbReference type="ARBA" id="ARBA00023163"/>
    </source>
</evidence>
<comment type="similarity">
    <text evidence="1">Belongs to the LysR transcriptional regulatory family.</text>
</comment>
<feature type="domain" description="HTH lysR-type" evidence="5">
    <location>
        <begin position="1"/>
        <end position="58"/>
    </location>
</feature>
<dbReference type="InterPro" id="IPR005119">
    <property type="entry name" value="LysR_subst-bd"/>
</dbReference>
<accession>A0ABN6SKG8</accession>
<dbReference type="Pfam" id="PF00126">
    <property type="entry name" value="HTH_1"/>
    <property type="match status" value="1"/>
</dbReference>
<evidence type="ECO:0000256" key="3">
    <source>
        <dbReference type="ARBA" id="ARBA00023125"/>
    </source>
</evidence>
<dbReference type="EMBL" id="AP026803">
    <property type="protein sequence ID" value="BDR60770.1"/>
    <property type="molecule type" value="Genomic_DNA"/>
</dbReference>
<dbReference type="PANTHER" id="PTHR30126">
    <property type="entry name" value="HTH-TYPE TRANSCRIPTIONAL REGULATOR"/>
    <property type="match status" value="1"/>
</dbReference>
<proteinExistence type="inferred from homology"/>
<dbReference type="RefSeq" id="WP_317637020.1">
    <property type="nucleotide sequence ID" value="NZ_AP026803.1"/>
</dbReference>
<organism evidence="6 7">
    <name type="scientific">Lactobacillus xylocopicola</name>
    <dbReference type="NCBI Taxonomy" id="2976676"/>
    <lineage>
        <taxon>Bacteria</taxon>
        <taxon>Bacillati</taxon>
        <taxon>Bacillota</taxon>
        <taxon>Bacilli</taxon>
        <taxon>Lactobacillales</taxon>
        <taxon>Lactobacillaceae</taxon>
        <taxon>Lactobacillus</taxon>
    </lineage>
</organism>
<name>A0ABN6SKG8_9LACO</name>
<dbReference type="PROSITE" id="PS50931">
    <property type="entry name" value="HTH_LYSR"/>
    <property type="match status" value="1"/>
</dbReference>
<dbReference type="Pfam" id="PF03466">
    <property type="entry name" value="LysR_substrate"/>
    <property type="match status" value="1"/>
</dbReference>
<dbReference type="SUPFAM" id="SSF53850">
    <property type="entry name" value="Periplasmic binding protein-like II"/>
    <property type="match status" value="1"/>
</dbReference>
<gene>
    <name evidence="6" type="ORF">KIM322_10310</name>
</gene>